<gene>
    <name evidence="3" type="ORF">FA14DRAFT_185746</name>
</gene>
<reference evidence="3 4" key="1">
    <citation type="journal article" date="2018" name="Mol. Biol. Evol.">
        <title>Broad Genomic Sampling Reveals a Smut Pathogenic Ancestry of the Fungal Clade Ustilaginomycotina.</title>
        <authorList>
            <person name="Kijpornyongpan T."/>
            <person name="Mondo S.J."/>
            <person name="Barry K."/>
            <person name="Sandor L."/>
            <person name="Lee J."/>
            <person name="Lipzen A."/>
            <person name="Pangilinan J."/>
            <person name="LaButti K."/>
            <person name="Hainaut M."/>
            <person name="Henrissat B."/>
            <person name="Grigoriev I.V."/>
            <person name="Spatafora J.W."/>
            <person name="Aime M.C."/>
        </authorList>
    </citation>
    <scope>NUCLEOTIDE SEQUENCE [LARGE SCALE GENOMIC DNA]</scope>
    <source>
        <strain evidence="3 4">MCA 3882</strain>
    </source>
</reference>
<keyword evidence="2" id="KW-0732">Signal</keyword>
<feature type="signal peptide" evidence="2">
    <location>
        <begin position="1"/>
        <end position="23"/>
    </location>
</feature>
<evidence type="ECO:0000256" key="1">
    <source>
        <dbReference type="SAM" id="MobiDB-lite"/>
    </source>
</evidence>
<proteinExistence type="predicted"/>
<dbReference type="InParanoid" id="A0A316V5S1"/>
<evidence type="ECO:0008006" key="5">
    <source>
        <dbReference type="Google" id="ProtNLM"/>
    </source>
</evidence>
<sequence>MLSFHRSFLFLIFMNYGVRIVPCLPIAIDQPFLARRQVREEGSKPIDLNKEPSPEVIIQTTTSALTSPASVPITASDSRQTVPDPAVSVIPGSAQSRYKLTRKYERMNIPPGLNEEEKRRFRIDVKNERRRKRRKEVKASTDESVRSIIRERAEQAVARQTAQRRRDRAHVNVGLGTPEQEARVAKKREKDRLYNRMLAVSSFLVLASILHNTVTATPTILDKKSQFKFSSPTAFVQIFRRQVRDDKGRLIDLNKEATPEPDLPVSHGQDSSTVPNLEHSTTLSLYSPMLGGSKETSRYSFPRAYKKIHVPEGLTAEEVKEFRSKVKNERRREATKKARTSTDPAVRKIMNERRERNLVTQRKYDRNMRLRVNYGVGTENEKRIIAKKRAACQRYYHVVRKPKKEAQRQAHIQLPEPNASTSENRG</sequence>
<feature type="chain" id="PRO_5016462871" description="BZIP domain-containing protein" evidence="2">
    <location>
        <begin position="24"/>
        <end position="426"/>
    </location>
</feature>
<dbReference type="Proteomes" id="UP000245771">
    <property type="component" value="Unassembled WGS sequence"/>
</dbReference>
<dbReference type="EMBL" id="KZ819605">
    <property type="protein sequence ID" value="PWN32910.1"/>
    <property type="molecule type" value="Genomic_DNA"/>
</dbReference>
<feature type="region of interest" description="Disordered" evidence="1">
    <location>
        <begin position="402"/>
        <end position="426"/>
    </location>
</feature>
<evidence type="ECO:0000256" key="2">
    <source>
        <dbReference type="SAM" id="SignalP"/>
    </source>
</evidence>
<protein>
    <recommendedName>
        <fullName evidence="5">BZIP domain-containing protein</fullName>
    </recommendedName>
</protein>
<evidence type="ECO:0000313" key="3">
    <source>
        <dbReference type="EMBL" id="PWN32910.1"/>
    </source>
</evidence>
<dbReference type="GeneID" id="37023257"/>
<dbReference type="RefSeq" id="XP_025353212.1">
    <property type="nucleotide sequence ID" value="XM_025501476.1"/>
</dbReference>
<organism evidence="3 4">
    <name type="scientific">Meira miltonrushii</name>
    <dbReference type="NCBI Taxonomy" id="1280837"/>
    <lineage>
        <taxon>Eukaryota</taxon>
        <taxon>Fungi</taxon>
        <taxon>Dikarya</taxon>
        <taxon>Basidiomycota</taxon>
        <taxon>Ustilaginomycotina</taxon>
        <taxon>Exobasidiomycetes</taxon>
        <taxon>Exobasidiales</taxon>
        <taxon>Brachybasidiaceae</taxon>
        <taxon>Meira</taxon>
    </lineage>
</organism>
<name>A0A316V5S1_9BASI</name>
<dbReference type="AlphaFoldDB" id="A0A316V5S1"/>
<accession>A0A316V5S1</accession>
<feature type="region of interest" description="Disordered" evidence="1">
    <location>
        <begin position="255"/>
        <end position="276"/>
    </location>
</feature>
<evidence type="ECO:0000313" key="4">
    <source>
        <dbReference type="Proteomes" id="UP000245771"/>
    </source>
</evidence>
<keyword evidence="4" id="KW-1185">Reference proteome</keyword>